<sequence>MTSFNETAIISYVESRIKEYCKEMEATNPGDLDHDIILGKIEAYNEFLEQFGYDRVACALK</sequence>
<gene>
    <name evidence="1" type="ORF">FZC75_09090</name>
</gene>
<protein>
    <submittedName>
        <fullName evidence="1">Uncharacterized protein</fullName>
    </submittedName>
</protein>
<proteinExistence type="predicted"/>
<dbReference type="EMBL" id="VTET01000004">
    <property type="protein sequence ID" value="TYS72118.1"/>
    <property type="molecule type" value="Genomic_DNA"/>
</dbReference>
<name>A0A5D4TBL9_9BACI</name>
<reference evidence="1 2" key="1">
    <citation type="submission" date="2019-08" db="EMBL/GenBank/DDBJ databases">
        <title>Bacillus genomes from the desert of Cuatro Cienegas, Coahuila.</title>
        <authorList>
            <person name="Olmedo-Alvarez G."/>
        </authorList>
    </citation>
    <scope>NUCLEOTIDE SEQUENCE [LARGE SCALE GENOMIC DNA]</scope>
    <source>
        <strain evidence="1 2">CH98b_3T</strain>
    </source>
</reference>
<comment type="caution">
    <text evidence="1">The sequence shown here is derived from an EMBL/GenBank/DDBJ whole genome shotgun (WGS) entry which is preliminary data.</text>
</comment>
<dbReference type="Proteomes" id="UP000324517">
    <property type="component" value="Unassembled WGS sequence"/>
</dbReference>
<dbReference type="RefSeq" id="WP_010196380.1">
    <property type="nucleotide sequence ID" value="NZ_JBNIKO010000001.1"/>
</dbReference>
<evidence type="ECO:0000313" key="2">
    <source>
        <dbReference type="Proteomes" id="UP000324517"/>
    </source>
</evidence>
<dbReference type="OrthoDB" id="2902906at2"/>
<dbReference type="AlphaFoldDB" id="A0A5D4TBL9"/>
<accession>A0A5D4TBL9</accession>
<organism evidence="1 2">
    <name type="scientific">Sutcliffiella horikoshii</name>
    <dbReference type="NCBI Taxonomy" id="79883"/>
    <lineage>
        <taxon>Bacteria</taxon>
        <taxon>Bacillati</taxon>
        <taxon>Bacillota</taxon>
        <taxon>Bacilli</taxon>
        <taxon>Bacillales</taxon>
        <taxon>Bacillaceae</taxon>
        <taxon>Sutcliffiella</taxon>
    </lineage>
</organism>
<evidence type="ECO:0000313" key="1">
    <source>
        <dbReference type="EMBL" id="TYS72118.1"/>
    </source>
</evidence>